<dbReference type="InterPro" id="IPR016914">
    <property type="entry name" value="TrmL"/>
</dbReference>
<accession>A0A239ZJW2</accession>
<comment type="caution">
    <text evidence="6">Lacks conserved residue(s) required for the propagation of feature annotation.</text>
</comment>
<dbReference type="GO" id="GO:0005737">
    <property type="term" value="C:cytoplasm"/>
    <property type="evidence" value="ECO:0007669"/>
    <property type="project" value="UniProtKB-SubCell"/>
</dbReference>
<dbReference type="CDD" id="cd18094">
    <property type="entry name" value="SpoU-like_TrmL"/>
    <property type="match status" value="1"/>
</dbReference>
<keyword evidence="10" id="KW-1185">Reference proteome</keyword>
<dbReference type="Gene3D" id="3.40.1280.10">
    <property type="match status" value="1"/>
</dbReference>
<dbReference type="GO" id="GO:0141098">
    <property type="term" value="F:tRNA (cytidine(34)-2'-O)-methyltransferase activity"/>
    <property type="evidence" value="ECO:0007669"/>
    <property type="project" value="RHEA"/>
</dbReference>
<dbReference type="RefSeq" id="WP_095066303.1">
    <property type="nucleotide sequence ID" value="NZ_LT906470.1"/>
</dbReference>
<keyword evidence="2 6" id="KW-0489">Methyltransferase</keyword>
<sequence>MEIVLYEPEIPGNTGNIARLCAANHMILHLIKPLGFSVDDKHVKRAGLDYWHLVDVQIHENIQELYDTYPDHRFFYATTKAKHTHSEVKYELGDMLVFGPETRGLPESLLEGKDESCIRIPMIEEARSLNLSNAVAVVAYEAMRQLDYPDLKAEGNWIQSK</sequence>
<comment type="function">
    <text evidence="6">Could methylate the ribose at the nucleotide 34 wobble position in tRNA.</text>
</comment>
<feature type="binding site" evidence="6 7">
    <location>
        <position position="99"/>
    </location>
    <ligand>
        <name>S-adenosyl-L-methionine</name>
        <dbReference type="ChEBI" id="CHEBI:59789"/>
    </ligand>
</feature>
<comment type="similarity">
    <text evidence="6">Belongs to the class IV-like SAM-binding methyltransferase superfamily. RNA methyltransferase TrmH family. TrmL subfamily.</text>
</comment>
<organism evidence="9 10">
    <name type="scientific">Veillonella rodentium</name>
    <dbReference type="NCBI Taxonomy" id="248315"/>
    <lineage>
        <taxon>Bacteria</taxon>
        <taxon>Bacillati</taxon>
        <taxon>Bacillota</taxon>
        <taxon>Negativicutes</taxon>
        <taxon>Veillonellales</taxon>
        <taxon>Veillonellaceae</taxon>
        <taxon>Veillonella</taxon>
    </lineage>
</organism>
<dbReference type="GO" id="GO:0003723">
    <property type="term" value="F:RNA binding"/>
    <property type="evidence" value="ECO:0007669"/>
    <property type="project" value="InterPro"/>
</dbReference>
<evidence type="ECO:0000256" key="6">
    <source>
        <dbReference type="HAMAP-Rule" id="MF_01885"/>
    </source>
</evidence>
<keyword evidence="4 6" id="KW-0949">S-adenosyl-L-methionine</keyword>
<evidence type="ECO:0000256" key="1">
    <source>
        <dbReference type="ARBA" id="ARBA00022490"/>
    </source>
</evidence>
<dbReference type="GO" id="GO:0042802">
    <property type="term" value="F:identical protein binding"/>
    <property type="evidence" value="ECO:0007669"/>
    <property type="project" value="UniProtKB-ARBA"/>
</dbReference>
<comment type="subcellular location">
    <subcellularLocation>
        <location evidence="6">Cytoplasm</location>
    </subcellularLocation>
</comment>
<name>A0A239ZJW2_9FIRM</name>
<gene>
    <name evidence="9" type="primary">trmL</name>
    <name evidence="9" type="ORF">SAMEA44547418_01407</name>
</gene>
<evidence type="ECO:0000256" key="4">
    <source>
        <dbReference type="ARBA" id="ARBA00022691"/>
    </source>
</evidence>
<dbReference type="Pfam" id="PF00588">
    <property type="entry name" value="SpoU_methylase"/>
    <property type="match status" value="1"/>
</dbReference>
<dbReference type="KEGG" id="vrm:44547418_01407"/>
<dbReference type="SUPFAM" id="SSF75217">
    <property type="entry name" value="alpha/beta knot"/>
    <property type="match status" value="1"/>
</dbReference>
<keyword evidence="3 6" id="KW-0808">Transferase</keyword>
<evidence type="ECO:0000259" key="8">
    <source>
        <dbReference type="Pfam" id="PF00588"/>
    </source>
</evidence>
<feature type="binding site" evidence="6 7">
    <location>
        <position position="120"/>
    </location>
    <ligand>
        <name>S-adenosyl-L-methionine</name>
        <dbReference type="ChEBI" id="CHEBI:59789"/>
    </ligand>
</feature>
<dbReference type="FunFam" id="3.40.1280.10:FF:000002">
    <property type="entry name" value="Peptidylprolyl isomerase"/>
    <property type="match status" value="1"/>
</dbReference>
<evidence type="ECO:0000256" key="5">
    <source>
        <dbReference type="ARBA" id="ARBA00022694"/>
    </source>
</evidence>
<dbReference type="PIRSF" id="PIRSF029256">
    <property type="entry name" value="SpoU_TrmH_prd"/>
    <property type="match status" value="1"/>
</dbReference>
<dbReference type="AlphaFoldDB" id="A0A239ZJW2"/>
<dbReference type="PANTHER" id="PTHR42971">
    <property type="entry name" value="TRNA (CYTIDINE(34)-2'-O)-METHYLTRANSFERASE"/>
    <property type="match status" value="1"/>
</dbReference>
<dbReference type="InterPro" id="IPR029026">
    <property type="entry name" value="tRNA_m1G_MTases_N"/>
</dbReference>
<feature type="domain" description="tRNA/rRNA methyltransferase SpoU type" evidence="8">
    <location>
        <begin position="2"/>
        <end position="140"/>
    </location>
</feature>
<dbReference type="NCBIfam" id="TIGR00185">
    <property type="entry name" value="tRNA_yibK_trmL"/>
    <property type="match status" value="1"/>
</dbReference>
<feature type="binding site" evidence="6 7">
    <location>
        <position position="128"/>
    </location>
    <ligand>
        <name>S-adenosyl-L-methionine</name>
        <dbReference type="ChEBI" id="CHEBI:59789"/>
    </ligand>
</feature>
<dbReference type="Proteomes" id="UP000214973">
    <property type="component" value="Chromosome 1"/>
</dbReference>
<comment type="catalytic activity">
    <reaction evidence="6">
        <text>5-carboxymethylaminomethyluridine(34) in tRNA(Leu) + S-adenosyl-L-methionine = 5-carboxymethylaminomethyl-2'-O-methyluridine(34) in tRNA(Leu) + S-adenosyl-L-homocysteine + H(+)</text>
        <dbReference type="Rhea" id="RHEA:43088"/>
        <dbReference type="Rhea" id="RHEA-COMP:10333"/>
        <dbReference type="Rhea" id="RHEA-COMP:10334"/>
        <dbReference type="ChEBI" id="CHEBI:15378"/>
        <dbReference type="ChEBI" id="CHEBI:57856"/>
        <dbReference type="ChEBI" id="CHEBI:59789"/>
        <dbReference type="ChEBI" id="CHEBI:74508"/>
        <dbReference type="ChEBI" id="CHEBI:74511"/>
        <dbReference type="EC" id="2.1.1.207"/>
    </reaction>
</comment>
<evidence type="ECO:0000256" key="2">
    <source>
        <dbReference type="ARBA" id="ARBA00022603"/>
    </source>
</evidence>
<dbReference type="PANTHER" id="PTHR42971:SF1">
    <property type="entry name" value="TRNA (CYTIDINE(34)-2'-O)-METHYLTRANSFERASE"/>
    <property type="match status" value="1"/>
</dbReference>
<dbReference type="InterPro" id="IPR029028">
    <property type="entry name" value="Alpha/beta_knot_MTases"/>
</dbReference>
<evidence type="ECO:0000313" key="9">
    <source>
        <dbReference type="EMBL" id="SNV71028.1"/>
    </source>
</evidence>
<proteinExistence type="inferred from homology"/>
<evidence type="ECO:0000313" key="10">
    <source>
        <dbReference type="Proteomes" id="UP000214973"/>
    </source>
</evidence>
<evidence type="ECO:0000256" key="3">
    <source>
        <dbReference type="ARBA" id="ARBA00022679"/>
    </source>
</evidence>
<dbReference type="EC" id="2.1.1.207" evidence="6"/>
<dbReference type="GO" id="GO:0002130">
    <property type="term" value="P:wobble position ribose methylation"/>
    <property type="evidence" value="ECO:0007669"/>
    <property type="project" value="TreeGrafter"/>
</dbReference>
<dbReference type="EMBL" id="LT906470">
    <property type="protein sequence ID" value="SNV71028.1"/>
    <property type="molecule type" value="Genomic_DNA"/>
</dbReference>
<comment type="catalytic activity">
    <reaction evidence="6">
        <text>cytidine(34) in tRNA + S-adenosyl-L-methionine = 2'-O-methylcytidine(34) in tRNA + S-adenosyl-L-homocysteine + H(+)</text>
        <dbReference type="Rhea" id="RHEA:43084"/>
        <dbReference type="Rhea" id="RHEA-COMP:10331"/>
        <dbReference type="Rhea" id="RHEA-COMP:10332"/>
        <dbReference type="ChEBI" id="CHEBI:15378"/>
        <dbReference type="ChEBI" id="CHEBI:57856"/>
        <dbReference type="ChEBI" id="CHEBI:59789"/>
        <dbReference type="ChEBI" id="CHEBI:74495"/>
        <dbReference type="ChEBI" id="CHEBI:82748"/>
        <dbReference type="EC" id="2.1.1.207"/>
    </reaction>
</comment>
<dbReference type="InterPro" id="IPR001537">
    <property type="entry name" value="SpoU_MeTrfase"/>
</dbReference>
<evidence type="ECO:0000256" key="7">
    <source>
        <dbReference type="PIRSR" id="PIRSR029256-1"/>
    </source>
</evidence>
<keyword evidence="1 6" id="KW-0963">Cytoplasm</keyword>
<dbReference type="GO" id="GO:0141102">
    <property type="term" value="F:tRNA (5-carboxymethylaminomethyluridine(34)-2'-O)-methyltransferase activity"/>
    <property type="evidence" value="ECO:0007669"/>
    <property type="project" value="RHEA"/>
</dbReference>
<protein>
    <recommendedName>
        <fullName evidence="6">Putative tRNA (cytidine(34)-2'-O)-methyltransferase</fullName>
        <ecNumber evidence="6">2.1.1.207</ecNumber>
    </recommendedName>
    <alternativeName>
        <fullName evidence="6">tRNA (cytidine/uridine-2'-O-)-methyltransferase</fullName>
    </alternativeName>
</protein>
<dbReference type="HAMAP" id="MF_01885">
    <property type="entry name" value="tRNA_methyltr_TrmL"/>
    <property type="match status" value="1"/>
</dbReference>
<keyword evidence="5 6" id="KW-0819">tRNA processing</keyword>
<reference evidence="9 10" key="1">
    <citation type="submission" date="2017-06" db="EMBL/GenBank/DDBJ databases">
        <authorList>
            <consortium name="Pathogen Informatics"/>
        </authorList>
    </citation>
    <scope>NUCLEOTIDE SEQUENCE [LARGE SCALE GENOMIC DNA]</scope>
    <source>
        <strain evidence="9 10">NCTC12018</strain>
    </source>
</reference>